<dbReference type="PANTHER" id="PTHR33529:SF2">
    <property type="entry name" value="LIPOPOLYSACCHARIDE EXPORT SYSTEM PERMEASE PROTEIN LPTG"/>
    <property type="match status" value="1"/>
</dbReference>
<evidence type="ECO:0000256" key="5">
    <source>
        <dbReference type="ARBA" id="ARBA00023136"/>
    </source>
</evidence>
<dbReference type="Proteomes" id="UP001060336">
    <property type="component" value="Chromosome"/>
</dbReference>
<dbReference type="InterPro" id="IPR030923">
    <property type="entry name" value="LptG"/>
</dbReference>
<keyword evidence="4 6" id="KW-1133">Transmembrane helix</keyword>
<organism evidence="7 8">
    <name type="scientific">Nisaea acidiphila</name>
    <dbReference type="NCBI Taxonomy" id="1862145"/>
    <lineage>
        <taxon>Bacteria</taxon>
        <taxon>Pseudomonadati</taxon>
        <taxon>Pseudomonadota</taxon>
        <taxon>Alphaproteobacteria</taxon>
        <taxon>Rhodospirillales</taxon>
        <taxon>Thalassobaculaceae</taxon>
        <taxon>Nisaea</taxon>
    </lineage>
</organism>
<dbReference type="KEGG" id="naci:NUH88_04480"/>
<evidence type="ECO:0000313" key="7">
    <source>
        <dbReference type="EMBL" id="UUX50949.1"/>
    </source>
</evidence>
<feature type="transmembrane region" description="Helical" evidence="6">
    <location>
        <begin position="15"/>
        <end position="33"/>
    </location>
</feature>
<dbReference type="GO" id="GO:0015920">
    <property type="term" value="P:lipopolysaccharide transport"/>
    <property type="evidence" value="ECO:0007669"/>
    <property type="project" value="TreeGrafter"/>
</dbReference>
<proteinExistence type="predicted"/>
<dbReference type="AlphaFoldDB" id="A0A9J7AZS1"/>
<feature type="transmembrane region" description="Helical" evidence="6">
    <location>
        <begin position="275"/>
        <end position="297"/>
    </location>
</feature>
<dbReference type="NCBIfam" id="TIGR04408">
    <property type="entry name" value="LptG_lptG"/>
    <property type="match status" value="1"/>
</dbReference>
<evidence type="ECO:0000256" key="1">
    <source>
        <dbReference type="ARBA" id="ARBA00004651"/>
    </source>
</evidence>
<evidence type="ECO:0000256" key="6">
    <source>
        <dbReference type="SAM" id="Phobius"/>
    </source>
</evidence>
<dbReference type="GO" id="GO:0043190">
    <property type="term" value="C:ATP-binding cassette (ABC) transporter complex"/>
    <property type="evidence" value="ECO:0007669"/>
    <property type="project" value="InterPro"/>
</dbReference>
<feature type="transmembrane region" description="Helical" evidence="6">
    <location>
        <begin position="64"/>
        <end position="81"/>
    </location>
</feature>
<dbReference type="EMBL" id="CP102480">
    <property type="protein sequence ID" value="UUX50949.1"/>
    <property type="molecule type" value="Genomic_DNA"/>
</dbReference>
<keyword evidence="5 6" id="KW-0472">Membrane</keyword>
<dbReference type="GO" id="GO:0055085">
    <property type="term" value="P:transmembrane transport"/>
    <property type="evidence" value="ECO:0007669"/>
    <property type="project" value="InterPro"/>
</dbReference>
<evidence type="ECO:0000256" key="4">
    <source>
        <dbReference type="ARBA" id="ARBA00022989"/>
    </source>
</evidence>
<keyword evidence="2" id="KW-1003">Cell membrane</keyword>
<evidence type="ECO:0000256" key="3">
    <source>
        <dbReference type="ARBA" id="ARBA00022692"/>
    </source>
</evidence>
<protein>
    <submittedName>
        <fullName evidence="7">LPS export ABC transporter permease LptG</fullName>
    </submittedName>
</protein>
<name>A0A9J7AZS1_9PROT</name>
<gene>
    <name evidence="7" type="primary">lptG</name>
    <name evidence="7" type="ORF">NUH88_04480</name>
</gene>
<dbReference type="InterPro" id="IPR005495">
    <property type="entry name" value="LptG/LptF_permease"/>
</dbReference>
<dbReference type="PANTHER" id="PTHR33529">
    <property type="entry name" value="SLR0882 PROTEIN-RELATED"/>
    <property type="match status" value="1"/>
</dbReference>
<keyword evidence="8" id="KW-1185">Reference proteome</keyword>
<feature type="transmembrane region" description="Helical" evidence="6">
    <location>
        <begin position="309"/>
        <end position="333"/>
    </location>
</feature>
<reference evidence="7" key="1">
    <citation type="submission" date="2022-08" db="EMBL/GenBank/DDBJ databases">
        <title>Nisaea acidiphila sp. nov., isolated from a marine algal debris and emended description of the genus Nisaea Urios et al. 2008.</title>
        <authorList>
            <person name="Kwon K."/>
        </authorList>
    </citation>
    <scope>NUCLEOTIDE SEQUENCE</scope>
    <source>
        <strain evidence="7">MEBiC11861</strain>
    </source>
</reference>
<feature type="transmembrane region" description="Helical" evidence="6">
    <location>
        <begin position="101"/>
        <end position="122"/>
    </location>
</feature>
<dbReference type="Pfam" id="PF03739">
    <property type="entry name" value="LptF_LptG"/>
    <property type="match status" value="1"/>
</dbReference>
<comment type="subcellular location">
    <subcellularLocation>
        <location evidence="1">Cell membrane</location>
        <topology evidence="1">Multi-pass membrane protein</topology>
    </subcellularLocation>
</comment>
<accession>A0A9J7AZS1</accession>
<keyword evidence="3 6" id="KW-0812">Transmembrane</keyword>
<evidence type="ECO:0000256" key="2">
    <source>
        <dbReference type="ARBA" id="ARBA00022475"/>
    </source>
</evidence>
<evidence type="ECO:0000313" key="8">
    <source>
        <dbReference type="Proteomes" id="UP001060336"/>
    </source>
</evidence>
<dbReference type="RefSeq" id="WP_257770210.1">
    <property type="nucleotide sequence ID" value="NZ_CP102480.1"/>
</dbReference>
<sequence>MKLSGTLSLYFGKQFLLWVLGTFLAIMAIVYLLDSIELLRRGADREAATLTLMLQMAALKAPQMGQTILPFATLFGAMLAFTRMTRTNELVVARAAGVSVWQFLLPALTIAFLIGVFKIAVFNPVSSVMTAKYEALENKVLRDKGNFMALTDGGLWLRERTSTGHFVLHATGVAADGASLSGLTILFFQGEDRFEARVDAAEATLRTGFWEMYNAVLTTKSAIPEAREVYRLPTALTLENIQDSFSPPETMSFWELPRFISILESAGFSAVRHRLYWHALLASPLLLCAMVLIAATFSLRLTRRGGTLVWVSAGLFSGFFLYFASDLVFALGLSARIPEVLAAWTPATVTALLGCASLLHLEDG</sequence>
<feature type="transmembrane region" description="Helical" evidence="6">
    <location>
        <begin position="340"/>
        <end position="361"/>
    </location>
</feature>